<evidence type="ECO:0000313" key="3">
    <source>
        <dbReference type="Proteomes" id="UP000191820"/>
    </source>
</evidence>
<sequence length="98" mass="10808">MGLVILASAIQFLVGGVLAMGLIFGISALTGYKITETNNSVIIALWLTYCASIFASIILLIYQYSKEAASTHYLWLLLPWMVLVAIYGYIELCVEKIN</sequence>
<protein>
    <submittedName>
        <fullName evidence="2">Uncharacterized protein</fullName>
    </submittedName>
</protein>
<accession>A0ABN4YDE5</accession>
<keyword evidence="1" id="KW-0472">Membrane</keyword>
<evidence type="ECO:0000256" key="1">
    <source>
        <dbReference type="SAM" id="Phobius"/>
    </source>
</evidence>
<reference evidence="2 3" key="1">
    <citation type="submission" date="2017-03" db="EMBL/GenBank/DDBJ databases">
        <title>Genome sequencing of Shewanella japonica KCTC 22435.</title>
        <authorList>
            <person name="Kim K.M."/>
        </authorList>
    </citation>
    <scope>NUCLEOTIDE SEQUENCE [LARGE SCALE GENOMIC DNA]</scope>
    <source>
        <strain evidence="2 3">KCTC 22435</strain>
    </source>
</reference>
<proteinExistence type="predicted"/>
<keyword evidence="3" id="KW-1185">Reference proteome</keyword>
<dbReference type="RefSeq" id="WP_080915790.1">
    <property type="nucleotide sequence ID" value="NZ_CP020472.1"/>
</dbReference>
<organism evidence="2 3">
    <name type="scientific">Shewanella japonica</name>
    <dbReference type="NCBI Taxonomy" id="93973"/>
    <lineage>
        <taxon>Bacteria</taxon>
        <taxon>Pseudomonadati</taxon>
        <taxon>Pseudomonadota</taxon>
        <taxon>Gammaproteobacteria</taxon>
        <taxon>Alteromonadales</taxon>
        <taxon>Shewanellaceae</taxon>
        <taxon>Shewanella</taxon>
    </lineage>
</organism>
<gene>
    <name evidence="2" type="ORF">SJ2017_2165</name>
</gene>
<keyword evidence="1" id="KW-1133">Transmembrane helix</keyword>
<name>A0ABN4YDE5_9GAMM</name>
<evidence type="ECO:0000313" key="2">
    <source>
        <dbReference type="EMBL" id="ARD22463.1"/>
    </source>
</evidence>
<feature type="transmembrane region" description="Helical" evidence="1">
    <location>
        <begin position="43"/>
        <end position="61"/>
    </location>
</feature>
<keyword evidence="1" id="KW-0812">Transmembrane</keyword>
<dbReference type="EMBL" id="CP020472">
    <property type="protein sequence ID" value="ARD22463.1"/>
    <property type="molecule type" value="Genomic_DNA"/>
</dbReference>
<dbReference type="Proteomes" id="UP000191820">
    <property type="component" value="Chromosome"/>
</dbReference>
<feature type="transmembrane region" description="Helical" evidence="1">
    <location>
        <begin position="73"/>
        <end position="90"/>
    </location>
</feature>